<evidence type="ECO:0000259" key="4">
    <source>
        <dbReference type="PROSITE" id="PS51668"/>
    </source>
</evidence>
<dbReference type="EMBL" id="JBHLTC010000001">
    <property type="protein sequence ID" value="MFC0622781.1"/>
    <property type="molecule type" value="Genomic_DNA"/>
</dbReference>
<keyword evidence="5" id="KW-0808">Transferase</keyword>
<proteinExistence type="inferred from homology"/>
<dbReference type="GO" id="GO:0032259">
    <property type="term" value="P:methylation"/>
    <property type="evidence" value="ECO:0007669"/>
    <property type="project" value="UniProtKB-KW"/>
</dbReference>
<evidence type="ECO:0000256" key="2">
    <source>
        <dbReference type="ARBA" id="ARBA00033753"/>
    </source>
</evidence>
<dbReference type="InterPro" id="IPR040372">
    <property type="entry name" value="YaeB-like"/>
</dbReference>
<dbReference type="Proteomes" id="UP001589890">
    <property type="component" value="Unassembled WGS sequence"/>
</dbReference>
<dbReference type="CDD" id="cd09281">
    <property type="entry name" value="UPF0066"/>
    <property type="match status" value="1"/>
</dbReference>
<gene>
    <name evidence="5" type="ORF">ACFFGN_01830</name>
</gene>
<name>A0ABV6QDS9_9ACTN</name>
<sequence>MNWTSALPDTSPPSPDNSPTGTQMTSESFSVEPVATVVGGRTEPTDDYWGGTQAIIRIDSDRFTAAATEGLEDFSHLEVVFHFHLTDQSDLNLGSRRPRDNPDWPSVGIFGHRNMRRINWLGVSRCKLLKVDGLDLHVEDLDAVDGTPILDIKPWFAEFGPRGDVRQATWTTEMLVDYFAPKQS</sequence>
<keyword evidence="5" id="KW-0489">Methyltransferase</keyword>
<reference evidence="5 6" key="1">
    <citation type="submission" date="2024-09" db="EMBL/GenBank/DDBJ databases">
        <authorList>
            <person name="Sun Q."/>
            <person name="Mori K."/>
        </authorList>
    </citation>
    <scope>NUCLEOTIDE SEQUENCE [LARGE SCALE GENOMIC DNA]</scope>
    <source>
        <strain evidence="5 6">CGMCC 1.15906</strain>
    </source>
</reference>
<feature type="region of interest" description="Disordered" evidence="3">
    <location>
        <begin position="1"/>
        <end position="45"/>
    </location>
</feature>
<protein>
    <submittedName>
        <fullName evidence="5">SAM-dependent methyltransferase</fullName>
    </submittedName>
</protein>
<organism evidence="5 6">
    <name type="scientific">Kribbella deserti</name>
    <dbReference type="NCBI Taxonomy" id="1926257"/>
    <lineage>
        <taxon>Bacteria</taxon>
        <taxon>Bacillati</taxon>
        <taxon>Actinomycetota</taxon>
        <taxon>Actinomycetes</taxon>
        <taxon>Propionibacteriales</taxon>
        <taxon>Kribbellaceae</taxon>
        <taxon>Kribbella</taxon>
    </lineage>
</organism>
<dbReference type="Pfam" id="PF01980">
    <property type="entry name" value="TrmO_N"/>
    <property type="match status" value="1"/>
</dbReference>
<accession>A0ABV6QDS9</accession>
<feature type="domain" description="TsaA-like" evidence="4">
    <location>
        <begin position="31"/>
        <end position="164"/>
    </location>
</feature>
<dbReference type="InterPro" id="IPR023370">
    <property type="entry name" value="TrmO-like_N"/>
</dbReference>
<dbReference type="SUPFAM" id="SSF118196">
    <property type="entry name" value="YaeB-like"/>
    <property type="match status" value="1"/>
</dbReference>
<evidence type="ECO:0000256" key="3">
    <source>
        <dbReference type="SAM" id="MobiDB-lite"/>
    </source>
</evidence>
<dbReference type="Gene3D" id="2.40.30.70">
    <property type="entry name" value="YaeB-like"/>
    <property type="match status" value="1"/>
</dbReference>
<dbReference type="InterPro" id="IPR036414">
    <property type="entry name" value="YaeB_N_sf"/>
</dbReference>
<keyword evidence="1" id="KW-0949">S-adenosyl-L-methionine</keyword>
<keyword evidence="6" id="KW-1185">Reference proteome</keyword>
<dbReference type="RefSeq" id="WP_380043457.1">
    <property type="nucleotide sequence ID" value="NZ_JBHLTC010000001.1"/>
</dbReference>
<dbReference type="PANTHER" id="PTHR12818:SF0">
    <property type="entry name" value="TRNA (ADENINE(37)-N6)-METHYLTRANSFERASE"/>
    <property type="match status" value="1"/>
</dbReference>
<comment type="similarity">
    <text evidence="2">Belongs to the tRNA methyltransferase O family.</text>
</comment>
<evidence type="ECO:0000313" key="6">
    <source>
        <dbReference type="Proteomes" id="UP001589890"/>
    </source>
</evidence>
<evidence type="ECO:0000256" key="1">
    <source>
        <dbReference type="ARBA" id="ARBA00022691"/>
    </source>
</evidence>
<dbReference type="PROSITE" id="PS51668">
    <property type="entry name" value="TSAA_2"/>
    <property type="match status" value="1"/>
</dbReference>
<dbReference type="InterPro" id="IPR036413">
    <property type="entry name" value="YaeB-like_sf"/>
</dbReference>
<dbReference type="PANTHER" id="PTHR12818">
    <property type="entry name" value="TRNA (ADENINE(37)-N6)-METHYLTRANSFERASE"/>
    <property type="match status" value="1"/>
</dbReference>
<comment type="caution">
    <text evidence="5">The sequence shown here is derived from an EMBL/GenBank/DDBJ whole genome shotgun (WGS) entry which is preliminary data.</text>
</comment>
<dbReference type="GO" id="GO:0008168">
    <property type="term" value="F:methyltransferase activity"/>
    <property type="evidence" value="ECO:0007669"/>
    <property type="project" value="UniProtKB-KW"/>
</dbReference>
<evidence type="ECO:0000313" key="5">
    <source>
        <dbReference type="EMBL" id="MFC0622781.1"/>
    </source>
</evidence>